<name>A0A176VT37_MARPO</name>
<feature type="compositionally biased region" description="Acidic residues" evidence="1">
    <location>
        <begin position="20"/>
        <end position="38"/>
    </location>
</feature>
<keyword evidence="3" id="KW-1185">Reference proteome</keyword>
<dbReference type="EMBL" id="LVLJ01002693">
    <property type="protein sequence ID" value="OAE23998.1"/>
    <property type="molecule type" value="Genomic_DNA"/>
</dbReference>
<feature type="compositionally biased region" description="Basic and acidic residues" evidence="1">
    <location>
        <begin position="7"/>
        <end position="19"/>
    </location>
</feature>
<accession>A0A176VT37</accession>
<evidence type="ECO:0000313" key="3">
    <source>
        <dbReference type="Proteomes" id="UP000077202"/>
    </source>
</evidence>
<evidence type="ECO:0000256" key="1">
    <source>
        <dbReference type="SAM" id="MobiDB-lite"/>
    </source>
</evidence>
<gene>
    <name evidence="2" type="ORF">AXG93_4541s1000</name>
</gene>
<feature type="region of interest" description="Disordered" evidence="1">
    <location>
        <begin position="103"/>
        <end position="129"/>
    </location>
</feature>
<organism evidence="2 3">
    <name type="scientific">Marchantia polymorpha subsp. ruderalis</name>
    <dbReference type="NCBI Taxonomy" id="1480154"/>
    <lineage>
        <taxon>Eukaryota</taxon>
        <taxon>Viridiplantae</taxon>
        <taxon>Streptophyta</taxon>
        <taxon>Embryophyta</taxon>
        <taxon>Marchantiophyta</taxon>
        <taxon>Marchantiopsida</taxon>
        <taxon>Marchantiidae</taxon>
        <taxon>Marchantiales</taxon>
        <taxon>Marchantiaceae</taxon>
        <taxon>Marchantia</taxon>
    </lineage>
</organism>
<sequence length="129" mass="14576">MSEVVDDENRKFPLEKEIVGLEDEGALEENEVVSEDDDVKPARLSTKVDILDDDFEEPPANKRSDVTPSASEDVDSRSRLTTKRSPHVCLRLAETHAWKKVKARRRMQEVPDNAVCSKTTLQPQLSSDQ</sequence>
<comment type="caution">
    <text evidence="2">The sequence shown here is derived from an EMBL/GenBank/DDBJ whole genome shotgun (WGS) entry which is preliminary data.</text>
</comment>
<dbReference type="Proteomes" id="UP000077202">
    <property type="component" value="Unassembled WGS sequence"/>
</dbReference>
<feature type="compositionally biased region" description="Polar residues" evidence="1">
    <location>
        <begin position="116"/>
        <end position="129"/>
    </location>
</feature>
<reference evidence="2" key="1">
    <citation type="submission" date="2016-03" db="EMBL/GenBank/DDBJ databases">
        <title>Mechanisms controlling the formation of the plant cell surface in tip-growing cells are functionally conserved among land plants.</title>
        <authorList>
            <person name="Honkanen S."/>
            <person name="Jones V.A."/>
            <person name="Morieri G."/>
            <person name="Champion C."/>
            <person name="Hetherington A.J."/>
            <person name="Kelly S."/>
            <person name="Saint-Marcoux D."/>
            <person name="Proust H."/>
            <person name="Prescott H."/>
            <person name="Dolan L."/>
        </authorList>
    </citation>
    <scope>NUCLEOTIDE SEQUENCE [LARGE SCALE GENOMIC DNA]</scope>
    <source>
        <tissue evidence="2">Whole gametophyte</tissue>
    </source>
</reference>
<feature type="region of interest" description="Disordered" evidence="1">
    <location>
        <begin position="1"/>
        <end position="84"/>
    </location>
</feature>
<proteinExistence type="predicted"/>
<protein>
    <submittedName>
        <fullName evidence="2">Uncharacterized protein</fullName>
    </submittedName>
</protein>
<dbReference type="AlphaFoldDB" id="A0A176VT37"/>
<evidence type="ECO:0000313" key="2">
    <source>
        <dbReference type="EMBL" id="OAE23998.1"/>
    </source>
</evidence>